<organism evidence="1">
    <name type="scientific">freshwater metagenome</name>
    <dbReference type="NCBI Taxonomy" id="449393"/>
    <lineage>
        <taxon>unclassified sequences</taxon>
        <taxon>metagenomes</taxon>
        <taxon>ecological metagenomes</taxon>
    </lineage>
</organism>
<evidence type="ECO:0000313" key="1">
    <source>
        <dbReference type="EMBL" id="CAB4985234.1"/>
    </source>
</evidence>
<dbReference type="AntiFam" id="ANF00095">
    <property type="entry name" value="Shadow ORF (opposite ABC transporters)"/>
</dbReference>
<dbReference type="AlphaFoldDB" id="A0A6J7N514"/>
<proteinExistence type="predicted"/>
<name>A0A6J7N514_9ZZZZ</name>
<dbReference type="EMBL" id="CAFBOG010000118">
    <property type="protein sequence ID" value="CAB4985234.1"/>
    <property type="molecule type" value="Genomic_DNA"/>
</dbReference>
<accession>A0A6J7N514</accession>
<sequence length="168" mass="18643">MGNEHQGQAIASLHIFKKIEDLRLHGYVQCRDGFVANNHRRLSNNSPSNRDSLALTTRELVRLTLGGSLGIDSDSRENLVYLETPLLRGANFPNVEGFLNDLHDGASGVQRANRILEDHLQPWTCITKLLAPQRTQVSSVKGDLATSRAWKLHNRFASGGLSTTRFAN</sequence>
<gene>
    <name evidence="1" type="ORF">UFOPK3914_01269</name>
</gene>
<reference evidence="1" key="1">
    <citation type="submission" date="2020-05" db="EMBL/GenBank/DDBJ databases">
        <authorList>
            <person name="Chiriac C."/>
            <person name="Salcher M."/>
            <person name="Ghai R."/>
            <person name="Kavagutti S V."/>
        </authorList>
    </citation>
    <scope>NUCLEOTIDE SEQUENCE</scope>
</reference>
<protein>
    <submittedName>
        <fullName evidence="1">Unannotated protein</fullName>
    </submittedName>
</protein>